<comment type="caution">
    <text evidence="2">The sequence shown here is derived from an EMBL/GenBank/DDBJ whole genome shotgun (WGS) entry which is preliminary data.</text>
</comment>
<feature type="non-terminal residue" evidence="2">
    <location>
        <position position="170"/>
    </location>
</feature>
<keyword evidence="1" id="KW-0732">Signal</keyword>
<dbReference type="EMBL" id="WNVM01000155">
    <property type="protein sequence ID" value="MDZ5010216.1"/>
    <property type="molecule type" value="Genomic_DNA"/>
</dbReference>
<evidence type="ECO:0000256" key="1">
    <source>
        <dbReference type="SAM" id="SignalP"/>
    </source>
</evidence>
<dbReference type="AlphaFoldDB" id="A0AAW9IVV5"/>
<feature type="signal peptide" evidence="1">
    <location>
        <begin position="1"/>
        <end position="21"/>
    </location>
</feature>
<sequence length="170" mass="18776">MKKTKRLAIITLMAFIFNLFAPNFNAKADSNLDMVLTLENPTQNHKLTDSFFIKGWALSENGISKVEVYLDNQSIGQATYGVERTDIQSKYPQYKNSLNSGFTKEISGVSDGVHTLKIVSIDNKGATKETSVTINTNSSKNIIMGTGKATKEQMVSLLSKKNPDKTLSYV</sequence>
<dbReference type="Pfam" id="PF17957">
    <property type="entry name" value="Big_7"/>
    <property type="match status" value="1"/>
</dbReference>
<proteinExistence type="predicted"/>
<reference evidence="2" key="1">
    <citation type="submission" date="2019-11" db="EMBL/GenBank/DDBJ databases">
        <title>Characterization of Clostridium perfringens isolates from swine manure treated agricultural soils.</title>
        <authorList>
            <person name="Wushke S.T."/>
        </authorList>
    </citation>
    <scope>NUCLEOTIDE SEQUENCE</scope>
    <source>
        <strain evidence="2">V2</strain>
    </source>
</reference>
<gene>
    <name evidence="2" type="ORF">GNF77_15135</name>
</gene>
<organism evidence="2 3">
    <name type="scientific">Clostridium perfringens</name>
    <dbReference type="NCBI Taxonomy" id="1502"/>
    <lineage>
        <taxon>Bacteria</taxon>
        <taxon>Bacillati</taxon>
        <taxon>Bacillota</taxon>
        <taxon>Clostridia</taxon>
        <taxon>Eubacteriales</taxon>
        <taxon>Clostridiaceae</taxon>
        <taxon>Clostridium</taxon>
    </lineage>
</organism>
<accession>A0AAW9IVV5</accession>
<dbReference type="InterPro" id="IPR013783">
    <property type="entry name" value="Ig-like_fold"/>
</dbReference>
<evidence type="ECO:0000313" key="2">
    <source>
        <dbReference type="EMBL" id="MDZ5010216.1"/>
    </source>
</evidence>
<dbReference type="Gene3D" id="2.60.40.10">
    <property type="entry name" value="Immunoglobulins"/>
    <property type="match status" value="1"/>
</dbReference>
<name>A0AAW9IVV5_CLOPF</name>
<feature type="chain" id="PRO_5043970484" evidence="1">
    <location>
        <begin position="22"/>
        <end position="170"/>
    </location>
</feature>
<evidence type="ECO:0000313" key="3">
    <source>
        <dbReference type="Proteomes" id="UP001292368"/>
    </source>
</evidence>
<dbReference type="Proteomes" id="UP001292368">
    <property type="component" value="Unassembled WGS sequence"/>
</dbReference>
<protein>
    <submittedName>
        <fullName evidence="2">Uncharacterized protein</fullName>
    </submittedName>
</protein>
<dbReference type="RefSeq" id="WP_322382096.1">
    <property type="nucleotide sequence ID" value="NZ_WNVM01000155.1"/>
</dbReference>